<evidence type="ECO:0000256" key="1">
    <source>
        <dbReference type="SAM" id="MobiDB-lite"/>
    </source>
</evidence>
<protein>
    <submittedName>
        <fullName evidence="2">Uncharacterized protein</fullName>
    </submittedName>
</protein>
<dbReference type="EnsemblProtists" id="HpaT801806">
    <property type="protein sequence ID" value="HpaP801806"/>
    <property type="gene ID" value="HpaG801806"/>
</dbReference>
<feature type="compositionally biased region" description="Low complexity" evidence="1">
    <location>
        <begin position="314"/>
        <end position="326"/>
    </location>
</feature>
<feature type="compositionally biased region" description="Low complexity" evidence="1">
    <location>
        <begin position="333"/>
        <end position="347"/>
    </location>
</feature>
<name>M4B6A5_HYAAE</name>
<feature type="region of interest" description="Disordered" evidence="1">
    <location>
        <begin position="49"/>
        <end position="75"/>
    </location>
</feature>
<dbReference type="OMA" id="QIWASIE"/>
<feature type="compositionally biased region" description="Basic and acidic residues" evidence="1">
    <location>
        <begin position="216"/>
        <end position="226"/>
    </location>
</feature>
<feature type="region of interest" description="Disordered" evidence="1">
    <location>
        <begin position="297"/>
        <end position="543"/>
    </location>
</feature>
<keyword evidence="3" id="KW-1185">Reference proteome</keyword>
<feature type="region of interest" description="Disordered" evidence="1">
    <location>
        <begin position="185"/>
        <end position="228"/>
    </location>
</feature>
<dbReference type="InParanoid" id="M4B6A5"/>
<dbReference type="Proteomes" id="UP000011713">
    <property type="component" value="Unassembled WGS sequence"/>
</dbReference>
<dbReference type="HOGENOM" id="CLU_557231_0_0_1"/>
<feature type="compositionally biased region" description="Polar residues" evidence="1">
    <location>
        <begin position="526"/>
        <end position="543"/>
    </location>
</feature>
<dbReference type="VEuPathDB" id="FungiDB:HpaG801806"/>
<dbReference type="EMBL" id="JH598543">
    <property type="status" value="NOT_ANNOTATED_CDS"/>
    <property type="molecule type" value="Genomic_DNA"/>
</dbReference>
<organism evidence="2 3">
    <name type="scientific">Hyaloperonospora arabidopsidis (strain Emoy2)</name>
    <name type="common">Downy mildew agent</name>
    <name type="synonym">Peronospora arabidopsidis</name>
    <dbReference type="NCBI Taxonomy" id="559515"/>
    <lineage>
        <taxon>Eukaryota</taxon>
        <taxon>Sar</taxon>
        <taxon>Stramenopiles</taxon>
        <taxon>Oomycota</taxon>
        <taxon>Peronosporomycetes</taxon>
        <taxon>Peronosporales</taxon>
        <taxon>Peronosporaceae</taxon>
        <taxon>Hyaloperonospora</taxon>
    </lineage>
</organism>
<dbReference type="AlphaFoldDB" id="M4B6A5"/>
<proteinExistence type="predicted"/>
<dbReference type="eggNOG" id="ENOG502S2U4">
    <property type="taxonomic scope" value="Eukaryota"/>
</dbReference>
<feature type="compositionally biased region" description="Polar residues" evidence="1">
    <location>
        <begin position="498"/>
        <end position="508"/>
    </location>
</feature>
<evidence type="ECO:0000313" key="3">
    <source>
        <dbReference type="Proteomes" id="UP000011713"/>
    </source>
</evidence>
<sequence>MVMGTTHLALYAIEVLSIHCPRFYRLFASIAATRKKALTWRDRASSWYNKKKERERQRERERDRRSSSMSREERKMAQIIASIERMEQEARASGDDATRVQEQPEWVKQGARGKKGRQRGRVLSVKVKTTEKKGKNGAGADARGAGGATQPFVECKLTPKKRWIQLWSAQQDGRDDRNRNLEGVDCRAGEDGDTTAAPVGIDVSVAERSSMETLDAETKESRQREEEIVDVPTAAVDAVVSTCKEEELASDVVSVDATKCKLQELSAAGPMEMGVAVVERDDVAAVAVATSSELRVKTPINNESSHLSPPLERSSPAVAASISPSAKVMDSDATNSSNMAAAAATAAELERRVVTDQEEGVPEQKMAAPSLERKRSSSSSACEDDDSYRSEVSYGCGRKRSLENGESPVSDEAKRRAERRRKRKSNWDVGDPRKGETPVADLPASAAAAAANQQSFDKYPSTGPSWRHSPGTMDVKPPPPPYPQSMVMDMKPAFQSGHRPSTFFNKVSSAGGRRGFYHTPDRSRSAGRSSLRFSYGNSGSNYR</sequence>
<reference evidence="3" key="1">
    <citation type="journal article" date="2010" name="Science">
        <title>Signatures of adaptation to obligate biotrophy in the Hyaloperonospora arabidopsidis genome.</title>
        <authorList>
            <person name="Baxter L."/>
            <person name="Tripathy S."/>
            <person name="Ishaque N."/>
            <person name="Boot N."/>
            <person name="Cabral A."/>
            <person name="Kemen E."/>
            <person name="Thines M."/>
            <person name="Ah-Fong A."/>
            <person name="Anderson R."/>
            <person name="Badejoko W."/>
            <person name="Bittner-Eddy P."/>
            <person name="Boore J.L."/>
            <person name="Chibucos M.C."/>
            <person name="Coates M."/>
            <person name="Dehal P."/>
            <person name="Delehaunty K."/>
            <person name="Dong S."/>
            <person name="Downton P."/>
            <person name="Dumas B."/>
            <person name="Fabro G."/>
            <person name="Fronick C."/>
            <person name="Fuerstenberg S.I."/>
            <person name="Fulton L."/>
            <person name="Gaulin E."/>
            <person name="Govers F."/>
            <person name="Hughes L."/>
            <person name="Humphray S."/>
            <person name="Jiang R.H."/>
            <person name="Judelson H."/>
            <person name="Kamoun S."/>
            <person name="Kyung K."/>
            <person name="Meijer H."/>
            <person name="Minx P."/>
            <person name="Morris P."/>
            <person name="Nelson J."/>
            <person name="Phuntumart V."/>
            <person name="Qutob D."/>
            <person name="Rehmany A."/>
            <person name="Rougon-Cardoso A."/>
            <person name="Ryden P."/>
            <person name="Torto-Alalibo T."/>
            <person name="Studholme D."/>
            <person name="Wang Y."/>
            <person name="Win J."/>
            <person name="Wood J."/>
            <person name="Clifton S.W."/>
            <person name="Rogers J."/>
            <person name="Van den Ackerveken G."/>
            <person name="Jones J.D."/>
            <person name="McDowell J.M."/>
            <person name="Beynon J."/>
            <person name="Tyler B.M."/>
        </authorList>
    </citation>
    <scope>NUCLEOTIDE SEQUENCE [LARGE SCALE GENOMIC DNA]</scope>
    <source>
        <strain evidence="3">Emoy2</strain>
    </source>
</reference>
<evidence type="ECO:0000313" key="2">
    <source>
        <dbReference type="EnsemblProtists" id="HpaP801806"/>
    </source>
</evidence>
<accession>M4B6A5</accession>
<reference evidence="2" key="2">
    <citation type="submission" date="2015-06" db="UniProtKB">
        <authorList>
            <consortium name="EnsemblProtists"/>
        </authorList>
    </citation>
    <scope>IDENTIFICATION</scope>
    <source>
        <strain evidence="2">Emoy2</strain>
    </source>
</reference>